<dbReference type="PANTHER" id="PTHR37306">
    <property type="entry name" value="COLICIN V PRODUCTION PROTEIN"/>
    <property type="match status" value="1"/>
</dbReference>
<feature type="compositionally biased region" description="Low complexity" evidence="5">
    <location>
        <begin position="174"/>
        <end position="225"/>
    </location>
</feature>
<evidence type="ECO:0000256" key="6">
    <source>
        <dbReference type="SAM" id="Phobius"/>
    </source>
</evidence>
<feature type="transmembrane region" description="Helical" evidence="6">
    <location>
        <begin position="65"/>
        <end position="83"/>
    </location>
</feature>
<feature type="transmembrane region" description="Helical" evidence="6">
    <location>
        <begin position="104"/>
        <end position="125"/>
    </location>
</feature>
<dbReference type="OrthoDB" id="268713at2"/>
<sequence>MATYDLLMLAILVGLTLYGYFKGMAWQIAYVASFVASYFVAVRFADQVAPNITFVNPPANKFVAMLLIYAGCSFAVWTIFRVIRNGIDSVKMEGFDHQMGAIIGFARGVLWCVGVTFFAVTLLPATQKQQIVNSRSGYYIARLLDETNSLFPPEVHQVVGPYLDRLNSELHNGQAAAPSAAPQSNPFGWPTAGATTPQPAPAWGQPAQPTGWPAATQPATNQPAANRPPSASDYGWPAASNPPPQATTPAQSASWPQWEQ</sequence>
<dbReference type="AlphaFoldDB" id="A0A5C6ADA8"/>
<feature type="region of interest" description="Disordered" evidence="5">
    <location>
        <begin position="171"/>
        <end position="260"/>
    </location>
</feature>
<dbReference type="GO" id="GO:0016020">
    <property type="term" value="C:membrane"/>
    <property type="evidence" value="ECO:0007669"/>
    <property type="project" value="UniProtKB-SubCell"/>
</dbReference>
<dbReference type="Proteomes" id="UP000317421">
    <property type="component" value="Unassembled WGS sequence"/>
</dbReference>
<comment type="subcellular location">
    <subcellularLocation>
        <location evidence="1">Membrane</location>
        <topology evidence="1">Multi-pass membrane protein</topology>
    </subcellularLocation>
</comment>
<gene>
    <name evidence="7" type="ORF">Pla108_20990</name>
</gene>
<evidence type="ECO:0000313" key="7">
    <source>
        <dbReference type="EMBL" id="TWT97944.1"/>
    </source>
</evidence>
<feature type="transmembrane region" description="Helical" evidence="6">
    <location>
        <begin position="6"/>
        <end position="21"/>
    </location>
</feature>
<dbReference type="RefSeq" id="WP_146444833.1">
    <property type="nucleotide sequence ID" value="NZ_SJPR01000002.1"/>
</dbReference>
<organism evidence="7 8">
    <name type="scientific">Botrimarina colliarenosi</name>
    <dbReference type="NCBI Taxonomy" id="2528001"/>
    <lineage>
        <taxon>Bacteria</taxon>
        <taxon>Pseudomonadati</taxon>
        <taxon>Planctomycetota</taxon>
        <taxon>Planctomycetia</taxon>
        <taxon>Pirellulales</taxon>
        <taxon>Lacipirellulaceae</taxon>
        <taxon>Botrimarina</taxon>
    </lineage>
</organism>
<dbReference type="Pfam" id="PF02674">
    <property type="entry name" value="Colicin_V"/>
    <property type="match status" value="1"/>
</dbReference>
<comment type="caution">
    <text evidence="7">The sequence shown here is derived from an EMBL/GenBank/DDBJ whole genome shotgun (WGS) entry which is preliminary data.</text>
</comment>
<proteinExistence type="predicted"/>
<dbReference type="PANTHER" id="PTHR37306:SF1">
    <property type="entry name" value="COLICIN V PRODUCTION PROTEIN"/>
    <property type="match status" value="1"/>
</dbReference>
<reference evidence="7 8" key="1">
    <citation type="submission" date="2019-02" db="EMBL/GenBank/DDBJ databases">
        <title>Deep-cultivation of Planctomycetes and their phenomic and genomic characterization uncovers novel biology.</title>
        <authorList>
            <person name="Wiegand S."/>
            <person name="Jogler M."/>
            <person name="Boedeker C."/>
            <person name="Pinto D."/>
            <person name="Vollmers J."/>
            <person name="Rivas-Marin E."/>
            <person name="Kohn T."/>
            <person name="Peeters S.H."/>
            <person name="Heuer A."/>
            <person name="Rast P."/>
            <person name="Oberbeckmann S."/>
            <person name="Bunk B."/>
            <person name="Jeske O."/>
            <person name="Meyerdierks A."/>
            <person name="Storesund J.E."/>
            <person name="Kallscheuer N."/>
            <person name="Luecker S."/>
            <person name="Lage O.M."/>
            <person name="Pohl T."/>
            <person name="Merkel B.J."/>
            <person name="Hornburger P."/>
            <person name="Mueller R.-W."/>
            <person name="Bruemmer F."/>
            <person name="Labrenz M."/>
            <person name="Spormann A.M."/>
            <person name="Op Den Camp H."/>
            <person name="Overmann J."/>
            <person name="Amann R."/>
            <person name="Jetten M.S.M."/>
            <person name="Mascher T."/>
            <person name="Medema M.H."/>
            <person name="Devos D.P."/>
            <person name="Kaster A.-K."/>
            <person name="Ovreas L."/>
            <person name="Rohde M."/>
            <person name="Galperin M.Y."/>
            <person name="Jogler C."/>
        </authorList>
    </citation>
    <scope>NUCLEOTIDE SEQUENCE [LARGE SCALE GENOMIC DNA]</scope>
    <source>
        <strain evidence="7 8">Pla108</strain>
    </source>
</reference>
<dbReference type="GO" id="GO:0009403">
    <property type="term" value="P:toxin biosynthetic process"/>
    <property type="evidence" value="ECO:0007669"/>
    <property type="project" value="InterPro"/>
</dbReference>
<keyword evidence="2 6" id="KW-0812">Transmembrane</keyword>
<keyword evidence="8" id="KW-1185">Reference proteome</keyword>
<evidence type="ECO:0000256" key="1">
    <source>
        <dbReference type="ARBA" id="ARBA00004141"/>
    </source>
</evidence>
<evidence type="ECO:0000256" key="2">
    <source>
        <dbReference type="ARBA" id="ARBA00022692"/>
    </source>
</evidence>
<evidence type="ECO:0000256" key="3">
    <source>
        <dbReference type="ARBA" id="ARBA00022989"/>
    </source>
</evidence>
<evidence type="ECO:0000313" key="8">
    <source>
        <dbReference type="Proteomes" id="UP000317421"/>
    </source>
</evidence>
<evidence type="ECO:0000256" key="4">
    <source>
        <dbReference type="ARBA" id="ARBA00023136"/>
    </source>
</evidence>
<protein>
    <submittedName>
        <fullName evidence="7">Colicin V production protein</fullName>
    </submittedName>
</protein>
<keyword evidence="3 6" id="KW-1133">Transmembrane helix</keyword>
<accession>A0A5C6ADA8</accession>
<evidence type="ECO:0000256" key="5">
    <source>
        <dbReference type="SAM" id="MobiDB-lite"/>
    </source>
</evidence>
<keyword evidence="4 6" id="KW-0472">Membrane</keyword>
<dbReference type="EMBL" id="SJPR01000002">
    <property type="protein sequence ID" value="TWT97944.1"/>
    <property type="molecule type" value="Genomic_DNA"/>
</dbReference>
<dbReference type="InterPro" id="IPR003825">
    <property type="entry name" value="Colicin-V_CvpA"/>
</dbReference>
<name>A0A5C6ADA8_9BACT</name>